<dbReference type="PROSITE" id="PS50865">
    <property type="entry name" value="ZF_MYND_2"/>
    <property type="match status" value="1"/>
</dbReference>
<dbReference type="Gene3D" id="6.10.140.2220">
    <property type="match status" value="1"/>
</dbReference>
<accession>A0A9Q0Y7P2</accession>
<evidence type="ECO:0000256" key="5">
    <source>
        <dbReference type="ARBA" id="ARBA00022771"/>
    </source>
</evidence>
<keyword evidence="2" id="KW-0489">Methyltransferase</keyword>
<evidence type="ECO:0000313" key="10">
    <source>
        <dbReference type="EMBL" id="KAJ7342113.1"/>
    </source>
</evidence>
<dbReference type="PANTHER" id="PTHR12197">
    <property type="entry name" value="HISTONE-LYSINE N-METHYLTRANSFERASE SMYD"/>
    <property type="match status" value="1"/>
</dbReference>
<dbReference type="AlphaFoldDB" id="A0A9Q0Y7P2"/>
<reference evidence="10" key="1">
    <citation type="journal article" date="2023" name="DNA Res.">
        <title>Chromosome-level genome assembly of Phrynocephalus forsythii using third-generation DNA sequencing and Hi-C analysis.</title>
        <authorList>
            <person name="Qi Y."/>
            <person name="Zhao W."/>
            <person name="Zhao Y."/>
            <person name="Niu C."/>
            <person name="Cao S."/>
            <person name="Zhang Y."/>
        </authorList>
    </citation>
    <scope>NUCLEOTIDE SEQUENCE</scope>
    <source>
        <tissue evidence="10">Muscle</tissue>
    </source>
</reference>
<dbReference type="Gene3D" id="1.10.220.160">
    <property type="match status" value="1"/>
</dbReference>
<dbReference type="Pfam" id="PF01753">
    <property type="entry name" value="zf-MYND"/>
    <property type="match status" value="1"/>
</dbReference>
<dbReference type="SUPFAM" id="SSF144232">
    <property type="entry name" value="HIT/MYND zinc finger-like"/>
    <property type="match status" value="1"/>
</dbReference>
<keyword evidence="2" id="KW-0808">Transferase</keyword>
<protein>
    <recommendedName>
        <fullName evidence="1">[histone H3]-lysine(4) N-trimethyltransferase</fullName>
        <ecNumber evidence="1">2.1.1.354</ecNumber>
    </recommendedName>
</protein>
<dbReference type="OrthoDB" id="265717at2759"/>
<dbReference type="EMBL" id="JAPFRF010000002">
    <property type="protein sequence ID" value="KAJ7342113.1"/>
    <property type="molecule type" value="Genomic_DNA"/>
</dbReference>
<dbReference type="InterPro" id="IPR002893">
    <property type="entry name" value="Znf_MYND"/>
</dbReference>
<dbReference type="PROSITE" id="PS01360">
    <property type="entry name" value="ZF_MYND_1"/>
    <property type="match status" value="1"/>
</dbReference>
<sequence length="222" mass="25160">MEKFASPGKGYGLRLLRPAKAGELLYRSEPFAYAVTKKRLGGVCERCLRRKKQLLRCSQCKVARYCDTHCQKEAWQDHKRECKCIKSVDPNFPPDSVRLVGRIVFKILRQTPCPSEELYSFSDLKSHAEDLTEEMKEGIGHLAKTLQLYLKAEIQDASQLPPALDIFQTFAKCYNRKCNSSTISSVRRPERPPGSEFVVAAGVTEKKHVKSFRIGYESGIGL</sequence>
<evidence type="ECO:0000256" key="6">
    <source>
        <dbReference type="ARBA" id="ARBA00022833"/>
    </source>
</evidence>
<dbReference type="EC" id="2.1.1.354" evidence="1"/>
<gene>
    <name evidence="10" type="ORF">JRQ81_009042</name>
</gene>
<feature type="domain" description="MYND-type" evidence="9">
    <location>
        <begin position="44"/>
        <end position="82"/>
    </location>
</feature>
<keyword evidence="11" id="KW-1185">Reference proteome</keyword>
<comment type="catalytic activity">
    <reaction evidence="7">
        <text>L-lysyl(4)-[histone H3] + 3 S-adenosyl-L-methionine = N(6),N(6),N(6)-trimethyl-L-lysyl(4)-[histone H3] + 3 S-adenosyl-L-homocysteine + 3 H(+)</text>
        <dbReference type="Rhea" id="RHEA:60260"/>
        <dbReference type="Rhea" id="RHEA-COMP:15537"/>
        <dbReference type="Rhea" id="RHEA-COMP:15547"/>
        <dbReference type="ChEBI" id="CHEBI:15378"/>
        <dbReference type="ChEBI" id="CHEBI:29969"/>
        <dbReference type="ChEBI" id="CHEBI:57856"/>
        <dbReference type="ChEBI" id="CHEBI:59789"/>
        <dbReference type="ChEBI" id="CHEBI:61961"/>
        <dbReference type="EC" id="2.1.1.354"/>
    </reaction>
</comment>
<evidence type="ECO:0000256" key="3">
    <source>
        <dbReference type="ARBA" id="ARBA00022691"/>
    </source>
</evidence>
<keyword evidence="5 8" id="KW-0863">Zinc-finger</keyword>
<dbReference type="PANTHER" id="PTHR12197:SF288">
    <property type="entry name" value="HISTONE-LYSINE N-METHYLTRANSFERASE SMYD3"/>
    <property type="match status" value="1"/>
</dbReference>
<evidence type="ECO:0000256" key="4">
    <source>
        <dbReference type="ARBA" id="ARBA00022723"/>
    </source>
</evidence>
<keyword evidence="6" id="KW-0862">Zinc</keyword>
<dbReference type="GO" id="GO:0005634">
    <property type="term" value="C:nucleus"/>
    <property type="evidence" value="ECO:0007669"/>
    <property type="project" value="TreeGrafter"/>
</dbReference>
<dbReference type="GO" id="GO:0140999">
    <property type="term" value="F:histone H3K4 trimethyltransferase activity"/>
    <property type="evidence" value="ECO:0007669"/>
    <property type="project" value="UniProtKB-EC"/>
</dbReference>
<dbReference type="GO" id="GO:0008270">
    <property type="term" value="F:zinc ion binding"/>
    <property type="evidence" value="ECO:0007669"/>
    <property type="project" value="UniProtKB-KW"/>
</dbReference>
<comment type="caution">
    <text evidence="10">The sequence shown here is derived from an EMBL/GenBank/DDBJ whole genome shotgun (WGS) entry which is preliminary data.</text>
</comment>
<evidence type="ECO:0000256" key="2">
    <source>
        <dbReference type="ARBA" id="ARBA00022603"/>
    </source>
</evidence>
<keyword evidence="4" id="KW-0479">Metal-binding</keyword>
<keyword evidence="3" id="KW-0949">S-adenosyl-L-methionine</keyword>
<dbReference type="GO" id="GO:0032259">
    <property type="term" value="P:methylation"/>
    <property type="evidence" value="ECO:0007669"/>
    <property type="project" value="UniProtKB-KW"/>
</dbReference>
<dbReference type="InterPro" id="IPR050869">
    <property type="entry name" value="H3K4_H4K5_MeTrfase"/>
</dbReference>
<name>A0A9Q0Y7P2_9SAUR</name>
<dbReference type="Proteomes" id="UP001142489">
    <property type="component" value="Unassembled WGS sequence"/>
</dbReference>
<evidence type="ECO:0000259" key="9">
    <source>
        <dbReference type="PROSITE" id="PS50865"/>
    </source>
</evidence>
<evidence type="ECO:0000256" key="7">
    <source>
        <dbReference type="ARBA" id="ARBA00047571"/>
    </source>
</evidence>
<evidence type="ECO:0000256" key="8">
    <source>
        <dbReference type="PROSITE-ProRule" id="PRU00134"/>
    </source>
</evidence>
<evidence type="ECO:0000256" key="1">
    <source>
        <dbReference type="ARBA" id="ARBA00012182"/>
    </source>
</evidence>
<evidence type="ECO:0000313" key="11">
    <source>
        <dbReference type="Proteomes" id="UP001142489"/>
    </source>
</evidence>
<proteinExistence type="predicted"/>
<organism evidence="10 11">
    <name type="scientific">Phrynocephalus forsythii</name>
    <dbReference type="NCBI Taxonomy" id="171643"/>
    <lineage>
        <taxon>Eukaryota</taxon>
        <taxon>Metazoa</taxon>
        <taxon>Chordata</taxon>
        <taxon>Craniata</taxon>
        <taxon>Vertebrata</taxon>
        <taxon>Euteleostomi</taxon>
        <taxon>Lepidosauria</taxon>
        <taxon>Squamata</taxon>
        <taxon>Bifurcata</taxon>
        <taxon>Unidentata</taxon>
        <taxon>Episquamata</taxon>
        <taxon>Toxicofera</taxon>
        <taxon>Iguania</taxon>
        <taxon>Acrodonta</taxon>
        <taxon>Agamidae</taxon>
        <taxon>Agaminae</taxon>
        <taxon>Phrynocephalus</taxon>
    </lineage>
</organism>